<dbReference type="AlphaFoldDB" id="A0A915KZG8"/>
<reference evidence="2" key="1">
    <citation type="submission" date="2022-11" db="UniProtKB">
        <authorList>
            <consortium name="WormBaseParasite"/>
        </authorList>
    </citation>
    <scope>IDENTIFICATION</scope>
</reference>
<dbReference type="Proteomes" id="UP000887565">
    <property type="component" value="Unplaced"/>
</dbReference>
<accession>A0A915KZG8</accession>
<protein>
    <submittedName>
        <fullName evidence="2">Uncharacterized protein</fullName>
    </submittedName>
</protein>
<dbReference type="WBParaSite" id="nRc.2.0.1.t44227-RA">
    <property type="protein sequence ID" value="nRc.2.0.1.t44227-RA"/>
    <property type="gene ID" value="nRc.2.0.1.g44227"/>
</dbReference>
<name>A0A915KZG8_ROMCU</name>
<sequence length="81" mass="9233">MLKLYNDVLSYGGFSAKGLYYAILIPLSEGCNCWRNMEVQMVAKVTAMDDDDEDSRSIRVEYTIFLITPGVILKKHSMIHI</sequence>
<keyword evidence="1" id="KW-1185">Reference proteome</keyword>
<evidence type="ECO:0000313" key="1">
    <source>
        <dbReference type="Proteomes" id="UP000887565"/>
    </source>
</evidence>
<proteinExistence type="predicted"/>
<organism evidence="1 2">
    <name type="scientific">Romanomermis culicivorax</name>
    <name type="common">Nematode worm</name>
    <dbReference type="NCBI Taxonomy" id="13658"/>
    <lineage>
        <taxon>Eukaryota</taxon>
        <taxon>Metazoa</taxon>
        <taxon>Ecdysozoa</taxon>
        <taxon>Nematoda</taxon>
        <taxon>Enoplea</taxon>
        <taxon>Dorylaimia</taxon>
        <taxon>Mermithida</taxon>
        <taxon>Mermithoidea</taxon>
        <taxon>Mermithidae</taxon>
        <taxon>Romanomermis</taxon>
    </lineage>
</organism>
<evidence type="ECO:0000313" key="2">
    <source>
        <dbReference type="WBParaSite" id="nRc.2.0.1.t44227-RA"/>
    </source>
</evidence>